<dbReference type="AlphaFoldDB" id="A0A917S2G1"/>
<sequence>MTVMSELTPVSNGRALDAELLPGFEPELPPTRLDCQGCPVAAGEVPDASCAECVVSVFLSAEPWPADGF</sequence>
<reference evidence="1" key="2">
    <citation type="submission" date="2020-09" db="EMBL/GenBank/DDBJ databases">
        <authorList>
            <person name="Sun Q."/>
            <person name="Zhou Y."/>
        </authorList>
    </citation>
    <scope>NUCLEOTIDE SEQUENCE</scope>
    <source>
        <strain evidence="1">CGMCC 4.7306</strain>
    </source>
</reference>
<proteinExistence type="predicted"/>
<protein>
    <submittedName>
        <fullName evidence="1">Uncharacterized protein</fullName>
    </submittedName>
</protein>
<organism evidence="1 2">
    <name type="scientific">Microlunatus endophyticus</name>
    <dbReference type="NCBI Taxonomy" id="1716077"/>
    <lineage>
        <taxon>Bacteria</taxon>
        <taxon>Bacillati</taxon>
        <taxon>Actinomycetota</taxon>
        <taxon>Actinomycetes</taxon>
        <taxon>Propionibacteriales</taxon>
        <taxon>Propionibacteriaceae</taxon>
        <taxon>Microlunatus</taxon>
    </lineage>
</organism>
<evidence type="ECO:0000313" key="1">
    <source>
        <dbReference type="EMBL" id="GGL48585.1"/>
    </source>
</evidence>
<comment type="caution">
    <text evidence="1">The sequence shown here is derived from an EMBL/GenBank/DDBJ whole genome shotgun (WGS) entry which is preliminary data.</text>
</comment>
<dbReference type="EMBL" id="BMMZ01000001">
    <property type="protein sequence ID" value="GGL48585.1"/>
    <property type="molecule type" value="Genomic_DNA"/>
</dbReference>
<reference evidence="1" key="1">
    <citation type="journal article" date="2014" name="Int. J. Syst. Evol. Microbiol.">
        <title>Complete genome sequence of Corynebacterium casei LMG S-19264T (=DSM 44701T), isolated from a smear-ripened cheese.</title>
        <authorList>
            <consortium name="US DOE Joint Genome Institute (JGI-PGF)"/>
            <person name="Walter F."/>
            <person name="Albersmeier A."/>
            <person name="Kalinowski J."/>
            <person name="Ruckert C."/>
        </authorList>
    </citation>
    <scope>NUCLEOTIDE SEQUENCE</scope>
    <source>
        <strain evidence="1">CGMCC 4.7306</strain>
    </source>
</reference>
<gene>
    <name evidence="1" type="ORF">GCM10011575_03150</name>
</gene>
<dbReference type="Proteomes" id="UP000613840">
    <property type="component" value="Unassembled WGS sequence"/>
</dbReference>
<accession>A0A917S2G1</accession>
<evidence type="ECO:0000313" key="2">
    <source>
        <dbReference type="Proteomes" id="UP000613840"/>
    </source>
</evidence>
<name>A0A917S2G1_9ACTN</name>
<keyword evidence="2" id="KW-1185">Reference proteome</keyword>